<evidence type="ECO:0000256" key="7">
    <source>
        <dbReference type="PIRSR" id="PIRSR602401-1"/>
    </source>
</evidence>
<feature type="binding site" description="axial binding residue" evidence="7">
    <location>
        <position position="399"/>
    </location>
    <ligand>
        <name>heme</name>
        <dbReference type="ChEBI" id="CHEBI:30413"/>
    </ligand>
    <ligandPart>
        <name>Fe</name>
        <dbReference type="ChEBI" id="CHEBI:18248"/>
    </ligandPart>
</feature>
<gene>
    <name evidence="9" type="ORF">PPSIR1_06366</name>
</gene>
<dbReference type="InterPro" id="IPR017972">
    <property type="entry name" value="Cyt_P450_CS"/>
</dbReference>
<keyword evidence="5 7" id="KW-0408">Iron</keyword>
<sequence>MVMFLDLPKVPLPGPRTMPVLGGKISLMRFLGDPVKNMLDLREEFGELVALSKDDPGWVCAFGSEFNREILSNPALYPNFIESPIRKPADSAAATLDYNILVINGDLHRSKRRVLMAAFTKARLQAYGEQMVEIAGRQIGRWRVPGAFRAREAMTDISLEIAMRCLFGLGLEESRALCTDSARIMDLVLSPAAALFPFSLPGTPYREYMTCSERVDGAFRRLITARRAEPKEDDVLSAMIHATDDDGEHMTDRELVGQAATLFNASHDTSAMTLTWACLMLATHPEIQREAAAEVKEAIGDAPPTLEDIERMPKLGWIIQETLRLFPATPNLFFRRSSADSELGGRKLPAGATFILSPLVTHRDPKVFPNPRRFDPKRWDGLRLGPYDYIPFGAGVRRCVGAGFAGQSTRLVLATFLQRARIAAPRPQRIDYRAKGVVLGLERDFDLELLSPDQDIPAPEPIGGTVERLVEFRA</sequence>
<dbReference type="PANTHER" id="PTHR24291">
    <property type="entry name" value="CYTOCHROME P450 FAMILY 4"/>
    <property type="match status" value="1"/>
</dbReference>
<organism evidence="9 10">
    <name type="scientific">Plesiocystis pacifica SIR-1</name>
    <dbReference type="NCBI Taxonomy" id="391625"/>
    <lineage>
        <taxon>Bacteria</taxon>
        <taxon>Pseudomonadati</taxon>
        <taxon>Myxococcota</taxon>
        <taxon>Polyangia</taxon>
        <taxon>Nannocystales</taxon>
        <taxon>Nannocystaceae</taxon>
        <taxon>Plesiocystis</taxon>
    </lineage>
</organism>
<dbReference type="InterPro" id="IPR002401">
    <property type="entry name" value="Cyt_P450_E_grp-I"/>
</dbReference>
<dbReference type="EMBL" id="ABCS01000031">
    <property type="protein sequence ID" value="EDM78451.1"/>
    <property type="molecule type" value="Genomic_DNA"/>
</dbReference>
<keyword evidence="2 7" id="KW-0349">Heme</keyword>
<dbReference type="eggNOG" id="COG2124">
    <property type="taxonomic scope" value="Bacteria"/>
</dbReference>
<evidence type="ECO:0000256" key="1">
    <source>
        <dbReference type="ARBA" id="ARBA00010617"/>
    </source>
</evidence>
<keyword evidence="10" id="KW-1185">Reference proteome</keyword>
<dbReference type="InterPro" id="IPR001128">
    <property type="entry name" value="Cyt_P450"/>
</dbReference>
<comment type="cofactor">
    <cofactor evidence="7">
        <name>heme</name>
        <dbReference type="ChEBI" id="CHEBI:30413"/>
    </cofactor>
</comment>
<dbReference type="GO" id="GO:0020037">
    <property type="term" value="F:heme binding"/>
    <property type="evidence" value="ECO:0007669"/>
    <property type="project" value="InterPro"/>
</dbReference>
<dbReference type="AlphaFoldDB" id="A6G6Z8"/>
<accession>A6G6Z8</accession>
<comment type="caution">
    <text evidence="9">The sequence shown here is derived from an EMBL/GenBank/DDBJ whole genome shotgun (WGS) entry which is preliminary data.</text>
</comment>
<dbReference type="Gene3D" id="1.10.630.10">
    <property type="entry name" value="Cytochrome P450"/>
    <property type="match status" value="1"/>
</dbReference>
<evidence type="ECO:0000313" key="10">
    <source>
        <dbReference type="Proteomes" id="UP000005801"/>
    </source>
</evidence>
<evidence type="ECO:0000256" key="4">
    <source>
        <dbReference type="ARBA" id="ARBA00023002"/>
    </source>
</evidence>
<dbReference type="Proteomes" id="UP000005801">
    <property type="component" value="Unassembled WGS sequence"/>
</dbReference>
<dbReference type="Pfam" id="PF00067">
    <property type="entry name" value="p450"/>
    <property type="match status" value="1"/>
</dbReference>
<evidence type="ECO:0000256" key="5">
    <source>
        <dbReference type="ARBA" id="ARBA00023004"/>
    </source>
</evidence>
<dbReference type="PROSITE" id="PS00086">
    <property type="entry name" value="CYTOCHROME_P450"/>
    <property type="match status" value="1"/>
</dbReference>
<dbReference type="STRING" id="391625.PPSIR1_06366"/>
<evidence type="ECO:0000256" key="3">
    <source>
        <dbReference type="ARBA" id="ARBA00022723"/>
    </source>
</evidence>
<dbReference type="OrthoDB" id="9764248at2"/>
<keyword evidence="3 7" id="KW-0479">Metal-binding</keyword>
<comment type="similarity">
    <text evidence="1 8">Belongs to the cytochrome P450 family.</text>
</comment>
<dbReference type="PANTHER" id="PTHR24291:SF50">
    <property type="entry name" value="BIFUNCTIONAL ALBAFLAVENONE MONOOXYGENASE_TERPENE SYNTHASE"/>
    <property type="match status" value="1"/>
</dbReference>
<dbReference type="CDD" id="cd11053">
    <property type="entry name" value="CYP110-like"/>
    <property type="match status" value="1"/>
</dbReference>
<dbReference type="InterPro" id="IPR036396">
    <property type="entry name" value="Cyt_P450_sf"/>
</dbReference>
<dbReference type="PRINTS" id="PR00385">
    <property type="entry name" value="P450"/>
</dbReference>
<dbReference type="PRINTS" id="PR00463">
    <property type="entry name" value="EP450I"/>
</dbReference>
<dbReference type="GO" id="GO:0005506">
    <property type="term" value="F:iron ion binding"/>
    <property type="evidence" value="ECO:0007669"/>
    <property type="project" value="InterPro"/>
</dbReference>
<dbReference type="GO" id="GO:0016705">
    <property type="term" value="F:oxidoreductase activity, acting on paired donors, with incorporation or reduction of molecular oxygen"/>
    <property type="evidence" value="ECO:0007669"/>
    <property type="project" value="InterPro"/>
</dbReference>
<proteinExistence type="inferred from homology"/>
<dbReference type="RefSeq" id="WP_006972493.1">
    <property type="nucleotide sequence ID" value="NZ_ABCS01000031.1"/>
</dbReference>
<dbReference type="InterPro" id="IPR050196">
    <property type="entry name" value="Cytochrome_P450_Monoox"/>
</dbReference>
<protein>
    <submittedName>
        <fullName evidence="9">Cytochrome P450</fullName>
    </submittedName>
</protein>
<reference evidence="9 10" key="1">
    <citation type="submission" date="2007-06" db="EMBL/GenBank/DDBJ databases">
        <authorList>
            <person name="Shimkets L."/>
            <person name="Ferriera S."/>
            <person name="Johnson J."/>
            <person name="Kravitz S."/>
            <person name="Beeson K."/>
            <person name="Sutton G."/>
            <person name="Rogers Y.-H."/>
            <person name="Friedman R."/>
            <person name="Frazier M."/>
            <person name="Venter J.C."/>
        </authorList>
    </citation>
    <scope>NUCLEOTIDE SEQUENCE [LARGE SCALE GENOMIC DNA]</scope>
    <source>
        <strain evidence="9 10">SIR-1</strain>
    </source>
</reference>
<dbReference type="GO" id="GO:0004497">
    <property type="term" value="F:monooxygenase activity"/>
    <property type="evidence" value="ECO:0007669"/>
    <property type="project" value="UniProtKB-KW"/>
</dbReference>
<dbReference type="SUPFAM" id="SSF48264">
    <property type="entry name" value="Cytochrome P450"/>
    <property type="match status" value="1"/>
</dbReference>
<evidence type="ECO:0000313" key="9">
    <source>
        <dbReference type="EMBL" id="EDM78451.1"/>
    </source>
</evidence>
<keyword evidence="6 8" id="KW-0503">Monooxygenase</keyword>
<keyword evidence="4 8" id="KW-0560">Oxidoreductase</keyword>
<name>A6G6Z8_9BACT</name>
<evidence type="ECO:0000256" key="8">
    <source>
        <dbReference type="RuleBase" id="RU000461"/>
    </source>
</evidence>
<evidence type="ECO:0000256" key="2">
    <source>
        <dbReference type="ARBA" id="ARBA00022617"/>
    </source>
</evidence>
<evidence type="ECO:0000256" key="6">
    <source>
        <dbReference type="ARBA" id="ARBA00023033"/>
    </source>
</evidence>